<dbReference type="InterPro" id="IPR004498">
    <property type="entry name" value="Ribosomal_PrmA_MeTrfase"/>
</dbReference>
<dbReference type="EMBL" id="QLYR01000001">
    <property type="protein sequence ID" value="RAQ30827.1"/>
    <property type="molecule type" value="Genomic_DNA"/>
</dbReference>
<evidence type="ECO:0000256" key="3">
    <source>
        <dbReference type="ARBA" id="ARBA00022603"/>
    </source>
</evidence>
<reference evidence="7 8" key="1">
    <citation type="submission" date="2018-06" db="EMBL/GenBank/DDBJ databases">
        <title>Noncontiguous genome sequence of Ruminococcaceae bacterium ASD2818.</title>
        <authorList>
            <person name="Chaplin A.V."/>
            <person name="Sokolova S.R."/>
            <person name="Kochetkova T.O."/>
            <person name="Goltsov A.Y."/>
            <person name="Trofimov D.Y."/>
            <person name="Efimov B.A."/>
        </authorList>
    </citation>
    <scope>NUCLEOTIDE SEQUENCE [LARGE SCALE GENOMIC DNA]</scope>
    <source>
        <strain evidence="7 8">ASD2818</strain>
    </source>
</reference>
<keyword evidence="8" id="KW-1185">Reference proteome</keyword>
<dbReference type="PIRSF" id="PIRSF000401">
    <property type="entry name" value="RPL11_MTase"/>
    <property type="match status" value="1"/>
</dbReference>
<feature type="binding site" evidence="6">
    <location>
        <position position="159"/>
    </location>
    <ligand>
        <name>S-adenosyl-L-methionine</name>
        <dbReference type="ChEBI" id="CHEBI:59789"/>
    </ligand>
</feature>
<dbReference type="EC" id="2.1.1.-" evidence="6"/>
<evidence type="ECO:0000256" key="1">
    <source>
        <dbReference type="ARBA" id="ARBA00009741"/>
    </source>
</evidence>
<feature type="binding site" evidence="6">
    <location>
        <position position="245"/>
    </location>
    <ligand>
        <name>S-adenosyl-L-methionine</name>
        <dbReference type="ChEBI" id="CHEBI:59789"/>
    </ligand>
</feature>
<name>A0A328UG51_9FIRM</name>
<dbReference type="HAMAP" id="MF_00735">
    <property type="entry name" value="Methyltr_PrmA"/>
    <property type="match status" value="1"/>
</dbReference>
<dbReference type="GO" id="GO:0005737">
    <property type="term" value="C:cytoplasm"/>
    <property type="evidence" value="ECO:0007669"/>
    <property type="project" value="UniProtKB-SubCell"/>
</dbReference>
<dbReference type="AlphaFoldDB" id="A0A328UG51"/>
<dbReference type="Proteomes" id="UP000249377">
    <property type="component" value="Unassembled WGS sequence"/>
</dbReference>
<dbReference type="SUPFAM" id="SSF53335">
    <property type="entry name" value="S-adenosyl-L-methionine-dependent methyltransferases"/>
    <property type="match status" value="1"/>
</dbReference>
<feature type="binding site" evidence="6">
    <location>
        <position position="202"/>
    </location>
    <ligand>
        <name>S-adenosyl-L-methionine</name>
        <dbReference type="ChEBI" id="CHEBI:59789"/>
    </ligand>
</feature>
<dbReference type="Gene3D" id="3.40.50.150">
    <property type="entry name" value="Vaccinia Virus protein VP39"/>
    <property type="match status" value="1"/>
</dbReference>
<comment type="catalytic activity">
    <reaction evidence="6">
        <text>L-lysyl-[protein] + 3 S-adenosyl-L-methionine = N(6),N(6),N(6)-trimethyl-L-lysyl-[protein] + 3 S-adenosyl-L-homocysteine + 3 H(+)</text>
        <dbReference type="Rhea" id="RHEA:54192"/>
        <dbReference type="Rhea" id="RHEA-COMP:9752"/>
        <dbReference type="Rhea" id="RHEA-COMP:13826"/>
        <dbReference type="ChEBI" id="CHEBI:15378"/>
        <dbReference type="ChEBI" id="CHEBI:29969"/>
        <dbReference type="ChEBI" id="CHEBI:57856"/>
        <dbReference type="ChEBI" id="CHEBI:59789"/>
        <dbReference type="ChEBI" id="CHEBI:61961"/>
    </reaction>
</comment>
<keyword evidence="7" id="KW-0687">Ribonucleoprotein</keyword>
<evidence type="ECO:0000256" key="5">
    <source>
        <dbReference type="ARBA" id="ARBA00022691"/>
    </source>
</evidence>
<accession>A0A328UG51</accession>
<keyword evidence="4 6" id="KW-0808">Transferase</keyword>
<dbReference type="PANTHER" id="PTHR43648">
    <property type="entry name" value="ELECTRON TRANSFER FLAVOPROTEIN BETA SUBUNIT LYSINE METHYLTRANSFERASE"/>
    <property type="match status" value="1"/>
</dbReference>
<comment type="caution">
    <text evidence="7">The sequence shown here is derived from an EMBL/GenBank/DDBJ whole genome shotgun (WGS) entry which is preliminary data.</text>
</comment>
<keyword evidence="3 6" id="KW-0489">Methyltransferase</keyword>
<organism evidence="7 8">
    <name type="scientific">Hydrogeniiclostridium mannosilyticum</name>
    <dbReference type="NCBI Taxonomy" id="2764322"/>
    <lineage>
        <taxon>Bacteria</taxon>
        <taxon>Bacillati</taxon>
        <taxon>Bacillota</taxon>
        <taxon>Clostridia</taxon>
        <taxon>Eubacteriales</taxon>
        <taxon>Acutalibacteraceae</taxon>
        <taxon>Hydrogeniiclostridium</taxon>
    </lineage>
</organism>
<comment type="subcellular location">
    <subcellularLocation>
        <location evidence="6">Cytoplasm</location>
    </subcellularLocation>
</comment>
<evidence type="ECO:0000256" key="4">
    <source>
        <dbReference type="ARBA" id="ARBA00022679"/>
    </source>
</evidence>
<keyword evidence="7" id="KW-0689">Ribosomal protein</keyword>
<dbReference type="NCBIfam" id="TIGR00406">
    <property type="entry name" value="prmA"/>
    <property type="match status" value="1"/>
</dbReference>
<dbReference type="GO" id="GO:0005840">
    <property type="term" value="C:ribosome"/>
    <property type="evidence" value="ECO:0007669"/>
    <property type="project" value="UniProtKB-KW"/>
</dbReference>
<protein>
    <recommendedName>
        <fullName evidence="6">Ribosomal protein L11 methyltransferase</fullName>
        <shortName evidence="6">L11 Mtase</shortName>
        <ecNumber evidence="6">2.1.1.-</ecNumber>
    </recommendedName>
</protein>
<dbReference type="GO" id="GO:0016279">
    <property type="term" value="F:protein-lysine N-methyltransferase activity"/>
    <property type="evidence" value="ECO:0007669"/>
    <property type="project" value="RHEA"/>
</dbReference>
<keyword evidence="5 6" id="KW-0949">S-adenosyl-L-methionine</keyword>
<dbReference type="InterPro" id="IPR050078">
    <property type="entry name" value="Ribosomal_L11_MeTrfase_PrmA"/>
</dbReference>
<keyword evidence="2 6" id="KW-0963">Cytoplasm</keyword>
<dbReference type="GO" id="GO:0032259">
    <property type="term" value="P:methylation"/>
    <property type="evidence" value="ECO:0007669"/>
    <property type="project" value="UniProtKB-KW"/>
</dbReference>
<evidence type="ECO:0000256" key="6">
    <source>
        <dbReference type="HAMAP-Rule" id="MF_00735"/>
    </source>
</evidence>
<dbReference type="Pfam" id="PF06325">
    <property type="entry name" value="PrmA"/>
    <property type="match status" value="1"/>
</dbReference>
<comment type="function">
    <text evidence="6">Methylates ribosomal protein L11.</text>
</comment>
<feature type="binding site" evidence="6">
    <location>
        <position position="180"/>
    </location>
    <ligand>
        <name>S-adenosyl-L-methionine</name>
        <dbReference type="ChEBI" id="CHEBI:59789"/>
    </ligand>
</feature>
<evidence type="ECO:0000256" key="2">
    <source>
        <dbReference type="ARBA" id="ARBA00022490"/>
    </source>
</evidence>
<dbReference type="PANTHER" id="PTHR43648:SF1">
    <property type="entry name" value="ELECTRON TRANSFER FLAVOPROTEIN BETA SUBUNIT LYSINE METHYLTRANSFERASE"/>
    <property type="match status" value="1"/>
</dbReference>
<dbReference type="CDD" id="cd02440">
    <property type="entry name" value="AdoMet_MTases"/>
    <property type="match status" value="1"/>
</dbReference>
<dbReference type="InterPro" id="IPR029063">
    <property type="entry name" value="SAM-dependent_MTases_sf"/>
</dbReference>
<comment type="similarity">
    <text evidence="1 6">Belongs to the methyltransferase superfamily. PrmA family.</text>
</comment>
<evidence type="ECO:0000313" key="8">
    <source>
        <dbReference type="Proteomes" id="UP000249377"/>
    </source>
</evidence>
<sequence>MVGSDWTEVCVTVKPTDVDRAGDIAQMTVPYGIYIEDYSHLEQEAWDIAHIDLIDEELLKKDRSKALVHIYISPEENPAEAVSFLRERYRAEGIEHEISISACAEEDWINNWKKYFKPIPVGKKLLIRPTWEETYEAAGRTVLDLEPGLAFGTGTHETTRLCLELLEQFVGPSSEVLDVGCGSGILSVAAILLGASRATGVDIDPLAVKTAVQNAQRNHVAQRFTAVCGDLTDKVEGQYDIVVANIVADVIIQLTQDIDRYMKPDAVYLMSGIIDTREQDVTAVLNGHFQILERREERGWVALAAKRAVAP</sequence>
<gene>
    <name evidence="6" type="primary">prmA</name>
    <name evidence="7" type="ORF">DPQ25_02965</name>
</gene>
<evidence type="ECO:0000313" key="7">
    <source>
        <dbReference type="EMBL" id="RAQ30827.1"/>
    </source>
</evidence>
<proteinExistence type="inferred from homology"/>